<evidence type="ECO:0000313" key="2">
    <source>
        <dbReference type="EMBL" id="KAK3306052.1"/>
    </source>
</evidence>
<gene>
    <name evidence="2" type="ORF">B0T15DRAFT_534184</name>
</gene>
<dbReference type="GeneID" id="87888251"/>
<dbReference type="EMBL" id="JAUDZG010000004">
    <property type="protein sequence ID" value="KAK3306052.1"/>
    <property type="molecule type" value="Genomic_DNA"/>
</dbReference>
<feature type="signal peptide" evidence="1">
    <location>
        <begin position="1"/>
        <end position="16"/>
    </location>
</feature>
<dbReference type="Proteomes" id="UP001273166">
    <property type="component" value="Unassembled WGS sequence"/>
</dbReference>
<reference evidence="2" key="1">
    <citation type="journal article" date="2023" name="Mol. Phylogenet. Evol.">
        <title>Genome-scale phylogeny and comparative genomics of the fungal order Sordariales.</title>
        <authorList>
            <person name="Hensen N."/>
            <person name="Bonometti L."/>
            <person name="Westerberg I."/>
            <person name="Brannstrom I.O."/>
            <person name="Guillou S."/>
            <person name="Cros-Aarteil S."/>
            <person name="Calhoun S."/>
            <person name="Haridas S."/>
            <person name="Kuo A."/>
            <person name="Mondo S."/>
            <person name="Pangilinan J."/>
            <person name="Riley R."/>
            <person name="LaButti K."/>
            <person name="Andreopoulos B."/>
            <person name="Lipzen A."/>
            <person name="Chen C."/>
            <person name="Yan M."/>
            <person name="Daum C."/>
            <person name="Ng V."/>
            <person name="Clum A."/>
            <person name="Steindorff A."/>
            <person name="Ohm R.A."/>
            <person name="Martin F."/>
            <person name="Silar P."/>
            <person name="Natvig D.O."/>
            <person name="Lalanne C."/>
            <person name="Gautier V."/>
            <person name="Ament-Velasquez S.L."/>
            <person name="Kruys A."/>
            <person name="Hutchinson M.I."/>
            <person name="Powell A.J."/>
            <person name="Barry K."/>
            <person name="Miller A.N."/>
            <person name="Grigoriev I.V."/>
            <person name="Debuchy R."/>
            <person name="Gladieux P."/>
            <person name="Hiltunen Thoren M."/>
            <person name="Johannesson H."/>
        </authorList>
    </citation>
    <scope>NUCLEOTIDE SEQUENCE</scope>
    <source>
        <strain evidence="2">CBS 333.67</strain>
    </source>
</reference>
<comment type="caution">
    <text evidence="2">The sequence shown here is derived from an EMBL/GenBank/DDBJ whole genome shotgun (WGS) entry which is preliminary data.</text>
</comment>
<keyword evidence="3" id="KW-1185">Reference proteome</keyword>
<evidence type="ECO:0008006" key="4">
    <source>
        <dbReference type="Google" id="ProtNLM"/>
    </source>
</evidence>
<evidence type="ECO:0000256" key="1">
    <source>
        <dbReference type="SAM" id="SignalP"/>
    </source>
</evidence>
<dbReference type="RefSeq" id="XP_062721832.1">
    <property type="nucleotide sequence ID" value="XM_062869422.1"/>
</dbReference>
<protein>
    <recommendedName>
        <fullName evidence="4">Secreted protein</fullName>
    </recommendedName>
</protein>
<feature type="chain" id="PRO_5042615718" description="Secreted protein" evidence="1">
    <location>
        <begin position="17"/>
        <end position="73"/>
    </location>
</feature>
<keyword evidence="1" id="KW-0732">Signal</keyword>
<accession>A0AAJ0GTS6</accession>
<sequence>MARVLLTLATLAWSFATAPIVVKKHRSLEYPVRSCASVCASAVDRVSYRSLACFPGSAALTASRCLPVVHSLS</sequence>
<proteinExistence type="predicted"/>
<reference evidence="2" key="2">
    <citation type="submission" date="2023-06" db="EMBL/GenBank/DDBJ databases">
        <authorList>
            <consortium name="Lawrence Berkeley National Laboratory"/>
            <person name="Mondo S.J."/>
            <person name="Hensen N."/>
            <person name="Bonometti L."/>
            <person name="Westerberg I."/>
            <person name="Brannstrom I.O."/>
            <person name="Guillou S."/>
            <person name="Cros-Aarteil S."/>
            <person name="Calhoun S."/>
            <person name="Haridas S."/>
            <person name="Kuo A."/>
            <person name="Pangilinan J."/>
            <person name="Riley R."/>
            <person name="Labutti K."/>
            <person name="Andreopoulos B."/>
            <person name="Lipzen A."/>
            <person name="Chen C."/>
            <person name="Yanf M."/>
            <person name="Daum C."/>
            <person name="Ng V."/>
            <person name="Clum A."/>
            <person name="Steindorff A."/>
            <person name="Ohm R."/>
            <person name="Martin F."/>
            <person name="Silar P."/>
            <person name="Natvig D."/>
            <person name="Lalanne C."/>
            <person name="Gautier V."/>
            <person name="Ament-Velasquez S.L."/>
            <person name="Kruys A."/>
            <person name="Hutchinson M.I."/>
            <person name="Powell A.J."/>
            <person name="Barry K."/>
            <person name="Miller A.N."/>
            <person name="Grigoriev I.V."/>
            <person name="Debuchy R."/>
            <person name="Gladieux P."/>
            <person name="Thoren M.H."/>
            <person name="Johannesson H."/>
        </authorList>
    </citation>
    <scope>NUCLEOTIDE SEQUENCE</scope>
    <source>
        <strain evidence="2">CBS 333.67</strain>
    </source>
</reference>
<dbReference type="AlphaFoldDB" id="A0AAJ0GTS6"/>
<name>A0AAJ0GTS6_9PEZI</name>
<organism evidence="2 3">
    <name type="scientific">Chaetomium strumarium</name>
    <dbReference type="NCBI Taxonomy" id="1170767"/>
    <lineage>
        <taxon>Eukaryota</taxon>
        <taxon>Fungi</taxon>
        <taxon>Dikarya</taxon>
        <taxon>Ascomycota</taxon>
        <taxon>Pezizomycotina</taxon>
        <taxon>Sordariomycetes</taxon>
        <taxon>Sordariomycetidae</taxon>
        <taxon>Sordariales</taxon>
        <taxon>Chaetomiaceae</taxon>
        <taxon>Chaetomium</taxon>
    </lineage>
</organism>
<evidence type="ECO:0000313" key="3">
    <source>
        <dbReference type="Proteomes" id="UP001273166"/>
    </source>
</evidence>